<dbReference type="PANTHER" id="PTHR14096">
    <property type="entry name" value="APOLIPOPROTEIN L"/>
    <property type="match status" value="1"/>
</dbReference>
<feature type="region of interest" description="Disordered" evidence="3">
    <location>
        <begin position="851"/>
        <end position="874"/>
    </location>
</feature>
<feature type="compositionally biased region" description="Basic residues" evidence="3">
    <location>
        <begin position="515"/>
        <end position="524"/>
    </location>
</feature>
<organism evidence="4 5">
    <name type="scientific">Characodon lateralis</name>
    <dbReference type="NCBI Taxonomy" id="208331"/>
    <lineage>
        <taxon>Eukaryota</taxon>
        <taxon>Metazoa</taxon>
        <taxon>Chordata</taxon>
        <taxon>Craniata</taxon>
        <taxon>Vertebrata</taxon>
        <taxon>Euteleostomi</taxon>
        <taxon>Actinopterygii</taxon>
        <taxon>Neopterygii</taxon>
        <taxon>Teleostei</taxon>
        <taxon>Neoteleostei</taxon>
        <taxon>Acanthomorphata</taxon>
        <taxon>Ovalentaria</taxon>
        <taxon>Atherinomorphae</taxon>
        <taxon>Cyprinodontiformes</taxon>
        <taxon>Goodeidae</taxon>
        <taxon>Characodon</taxon>
    </lineage>
</organism>
<feature type="coiled-coil region" evidence="2">
    <location>
        <begin position="1010"/>
        <end position="1037"/>
    </location>
</feature>
<feature type="compositionally biased region" description="Pro residues" evidence="3">
    <location>
        <begin position="316"/>
        <end position="326"/>
    </location>
</feature>
<feature type="region of interest" description="Disordered" evidence="3">
    <location>
        <begin position="124"/>
        <end position="152"/>
    </location>
</feature>
<feature type="compositionally biased region" description="Polar residues" evidence="3">
    <location>
        <begin position="132"/>
        <end position="141"/>
    </location>
</feature>
<feature type="compositionally biased region" description="Acidic residues" evidence="3">
    <location>
        <begin position="854"/>
        <end position="874"/>
    </location>
</feature>
<dbReference type="PANTHER" id="PTHR14096:SF64">
    <property type="match status" value="1"/>
</dbReference>
<keyword evidence="2" id="KW-0175">Coiled coil</keyword>
<name>A0ABU7EIV6_9TELE</name>
<evidence type="ECO:0000256" key="3">
    <source>
        <dbReference type="SAM" id="MobiDB-lite"/>
    </source>
</evidence>
<proteinExistence type="inferred from homology"/>
<feature type="compositionally biased region" description="Basic residues" evidence="3">
    <location>
        <begin position="754"/>
        <end position="772"/>
    </location>
</feature>
<evidence type="ECO:0000313" key="5">
    <source>
        <dbReference type="Proteomes" id="UP001352852"/>
    </source>
</evidence>
<dbReference type="InterPro" id="IPR008405">
    <property type="entry name" value="ApoL"/>
</dbReference>
<feature type="compositionally biased region" description="Low complexity" evidence="3">
    <location>
        <begin position="282"/>
        <end position="297"/>
    </location>
</feature>
<reference evidence="4 5" key="1">
    <citation type="submission" date="2021-06" db="EMBL/GenBank/DDBJ databases">
        <authorList>
            <person name="Palmer J.M."/>
        </authorList>
    </citation>
    <scope>NUCLEOTIDE SEQUENCE [LARGE SCALE GENOMIC DNA]</scope>
    <source>
        <strain evidence="4 5">CL_MEX2019</strain>
        <tissue evidence="4">Muscle</tissue>
    </source>
</reference>
<evidence type="ECO:0000256" key="1">
    <source>
        <dbReference type="ARBA" id="ARBA00010090"/>
    </source>
</evidence>
<feature type="compositionally biased region" description="Low complexity" evidence="3">
    <location>
        <begin position="348"/>
        <end position="364"/>
    </location>
</feature>
<feature type="region of interest" description="Disordered" evidence="3">
    <location>
        <begin position="307"/>
        <end position="452"/>
    </location>
</feature>
<accession>A0ABU7EIV6</accession>
<feature type="compositionally biased region" description="Basic residues" evidence="3">
    <location>
        <begin position="810"/>
        <end position="830"/>
    </location>
</feature>
<evidence type="ECO:0000256" key="2">
    <source>
        <dbReference type="SAM" id="Coils"/>
    </source>
</evidence>
<feature type="compositionally biased region" description="Low complexity" evidence="3">
    <location>
        <begin position="404"/>
        <end position="418"/>
    </location>
</feature>
<comment type="similarity">
    <text evidence="1">Belongs to the apolipoprotein L family.</text>
</comment>
<dbReference type="EMBL" id="JAHUTJ010058166">
    <property type="protein sequence ID" value="MED6286972.1"/>
    <property type="molecule type" value="Genomic_DNA"/>
</dbReference>
<feature type="region of interest" description="Disordered" evidence="3">
    <location>
        <begin position="660"/>
        <end position="835"/>
    </location>
</feature>
<feature type="compositionally biased region" description="Basic and acidic residues" evidence="3">
    <location>
        <begin position="491"/>
        <end position="501"/>
    </location>
</feature>
<protein>
    <submittedName>
        <fullName evidence="4">Uncharacterized protein</fullName>
    </submittedName>
</protein>
<dbReference type="Pfam" id="PF05461">
    <property type="entry name" value="ApoL"/>
    <property type="match status" value="1"/>
</dbReference>
<feature type="compositionally biased region" description="Basic and acidic residues" evidence="3">
    <location>
        <begin position="601"/>
        <end position="617"/>
    </location>
</feature>
<feature type="region of interest" description="Disordered" evidence="3">
    <location>
        <begin position="589"/>
        <end position="638"/>
    </location>
</feature>
<comment type="caution">
    <text evidence="4">The sequence shown here is derived from an EMBL/GenBank/DDBJ whole genome shotgun (WGS) entry which is preliminary data.</text>
</comment>
<dbReference type="Proteomes" id="UP001352852">
    <property type="component" value="Unassembled WGS sequence"/>
</dbReference>
<feature type="compositionally biased region" description="Basic and acidic residues" evidence="3">
    <location>
        <begin position="685"/>
        <end position="717"/>
    </location>
</feature>
<keyword evidence="5" id="KW-1185">Reference proteome</keyword>
<evidence type="ECO:0000313" key="4">
    <source>
        <dbReference type="EMBL" id="MED6286972.1"/>
    </source>
</evidence>
<feature type="region of interest" description="Disordered" evidence="3">
    <location>
        <begin position="282"/>
        <end position="301"/>
    </location>
</feature>
<sequence>MRGETAVGGEWSAATDMDSQHFGQNGGSEDPIRTNPFYEYYKESTNITNGMENAGTKPSAQADVDYILMPPLEFVNSPQDVGYGIETTENGVKLSEHINIPQAYDPKDELFLPSSPSLGATANRDAHDPALKNTNLAQTQRFPKPRQRDDSDIFTDALFRSSNKGYDFIHSPQTVAPSPFYETASEADLFSNKGKEHFHVNEHQHVDFITGSDLSGKSFEENFDPFSSSTHTVDPFPSPLARNSFNVSSLDDPFSPTPSKQYDHLQDVFSSVNEGKDIFEITPSKTTFSPPSTNSPSEFKLYTPASTDLFKKRPPKIPPVIPPKPPNKPRDLLTTPQGSKEDILRPTAFSQASSLSSSPSFSPADMNHVQTFKRPPRPLPRTRQPKAEKPPKPETPPPSVLYTALEPEVPEPHVAVPEVPKPPPKPVFKPLAKPVLPRKPKKPESRPLEPENYVVFEDILLIGQEQCVEDWPEDSPELDPDFKPSGKLRLRRESLKLKMESDGGSSEDPDGTFGHNKKKNKKLRMSLLSRRSSKNKCSDDTTEGKGNTLPIRRKSSKEFGSNGHISTGDDEDYSLDYKKKTPKTKVSHMFRRASIASSTYVEKDMNGHSSKDRDSGKSSKRKNSILRWQSEGSVLDERDYDEAVKSGQRRNSKVKVKFVPQRGFAISLEKPKEPKGAYGYTPCKGSKDKSHDEDSGAHGYTPRDKQVEDVEDFKEMEALSLHSTKATIMDEEKQQKSHRYSPSLYGDHNDGAKEHKHKKSKHKLSLPHKSKAAHGPSEWDSDDDEMTEKDLKRTEEKYEEDPDETEVLKMKKQFKFKVPKKHKHKSKKAKNQMEGASDEHFSEAAKAAWAAAQMDEEAFGGAEEEEDEEEGDTDSLMEWWYTVEKWDELPSDEEDAALKEDEAKSFSILADKVEHGMRLFNKVFTEQAEILWGSIVSLHALADDINEFHHKAKIAGIGGGTTTAVGTVTAITGLALAPITFGASLVVAAVGVGVATAGGIASASAAISDNVNNKNDRKKIEAVLQEYEERLLEISKILHFINQGLYRLRGHPFLRSGTQHYSQDWEVRKAVQIISIVDSPVMRATEITDDAVGSLQGLFKGMDNYFVKETRELKKSCKKELVGAIRQVANVLNDCIMELNTIREELQDATGNV</sequence>
<feature type="compositionally biased region" description="Acidic residues" evidence="3">
    <location>
        <begin position="467"/>
        <end position="479"/>
    </location>
</feature>
<gene>
    <name evidence="4" type="ORF">CHARACLAT_011673</name>
</gene>
<feature type="region of interest" description="Disordered" evidence="3">
    <location>
        <begin position="1"/>
        <end position="35"/>
    </location>
</feature>
<feature type="region of interest" description="Disordered" evidence="3">
    <location>
        <begin position="467"/>
        <end position="576"/>
    </location>
</feature>